<feature type="compositionally biased region" description="Low complexity" evidence="5">
    <location>
        <begin position="36"/>
        <end position="54"/>
    </location>
</feature>
<feature type="compositionally biased region" description="Basic residues" evidence="5">
    <location>
        <begin position="10"/>
        <end position="19"/>
    </location>
</feature>
<evidence type="ECO:0000256" key="4">
    <source>
        <dbReference type="ARBA" id="ARBA00023136"/>
    </source>
</evidence>
<evidence type="ECO:0000313" key="8">
    <source>
        <dbReference type="EMBL" id="RSL64863.1"/>
    </source>
</evidence>
<feature type="compositionally biased region" description="Polar residues" evidence="5">
    <location>
        <begin position="20"/>
        <end position="30"/>
    </location>
</feature>
<dbReference type="EMBL" id="NKCL01000522">
    <property type="protein sequence ID" value="RSL64863.1"/>
    <property type="molecule type" value="Genomic_DNA"/>
</dbReference>
<evidence type="ECO:0000256" key="6">
    <source>
        <dbReference type="SAM" id="Phobius"/>
    </source>
</evidence>
<gene>
    <name evidence="8" type="ORF">CEP51_013095</name>
</gene>
<dbReference type="GO" id="GO:0015171">
    <property type="term" value="F:amino acid transmembrane transporter activity"/>
    <property type="evidence" value="ECO:0007669"/>
    <property type="project" value="TreeGrafter"/>
</dbReference>
<keyword evidence="4 6" id="KW-0472">Membrane</keyword>
<proteinExistence type="predicted"/>
<feature type="transmembrane region" description="Helical" evidence="6">
    <location>
        <begin position="120"/>
        <end position="138"/>
    </location>
</feature>
<dbReference type="PANTHER" id="PTHR43341">
    <property type="entry name" value="AMINO ACID PERMEASE"/>
    <property type="match status" value="1"/>
</dbReference>
<evidence type="ECO:0000259" key="7">
    <source>
        <dbReference type="Pfam" id="PF00324"/>
    </source>
</evidence>
<comment type="subcellular location">
    <subcellularLocation>
        <location evidence="1">Membrane</location>
        <topology evidence="1">Multi-pass membrane protein</topology>
    </subcellularLocation>
</comment>
<feature type="transmembrane region" description="Helical" evidence="6">
    <location>
        <begin position="168"/>
        <end position="190"/>
    </location>
</feature>
<feature type="domain" description="Amino acid permease/ SLC12A" evidence="7">
    <location>
        <begin position="209"/>
        <end position="319"/>
    </location>
</feature>
<dbReference type="Gene3D" id="3.40.50.720">
    <property type="entry name" value="NAD(P)-binding Rossmann-like Domain"/>
    <property type="match status" value="1"/>
</dbReference>
<reference evidence="8 9" key="1">
    <citation type="submission" date="2017-06" db="EMBL/GenBank/DDBJ databases">
        <title>Comparative genomic analysis of Ambrosia Fusariam Clade fungi.</title>
        <authorList>
            <person name="Stajich J.E."/>
            <person name="Carrillo J."/>
            <person name="Kijimoto T."/>
            <person name="Eskalen A."/>
            <person name="O'Donnell K."/>
            <person name="Kasson M."/>
        </authorList>
    </citation>
    <scope>NUCLEOTIDE SEQUENCE [LARGE SCALE GENOMIC DNA]</scope>
    <source>
        <strain evidence="8 9">NRRL62606</strain>
    </source>
</reference>
<dbReference type="Pfam" id="PF00324">
    <property type="entry name" value="AA_permease"/>
    <property type="match status" value="2"/>
</dbReference>
<dbReference type="AlphaFoldDB" id="A0A428QHS6"/>
<organism evidence="8 9">
    <name type="scientific">Fusarium floridanum</name>
    <dbReference type="NCBI Taxonomy" id="1325733"/>
    <lineage>
        <taxon>Eukaryota</taxon>
        <taxon>Fungi</taxon>
        <taxon>Dikarya</taxon>
        <taxon>Ascomycota</taxon>
        <taxon>Pezizomycotina</taxon>
        <taxon>Sordariomycetes</taxon>
        <taxon>Hypocreomycetidae</taxon>
        <taxon>Hypocreales</taxon>
        <taxon>Nectriaceae</taxon>
        <taxon>Fusarium</taxon>
        <taxon>Fusarium solani species complex</taxon>
    </lineage>
</organism>
<evidence type="ECO:0000256" key="1">
    <source>
        <dbReference type="ARBA" id="ARBA00004141"/>
    </source>
</evidence>
<evidence type="ECO:0000256" key="5">
    <source>
        <dbReference type="SAM" id="MobiDB-lite"/>
    </source>
</evidence>
<dbReference type="InterPro" id="IPR004841">
    <property type="entry name" value="AA-permease/SLC12A_dom"/>
</dbReference>
<dbReference type="InterPro" id="IPR050524">
    <property type="entry name" value="APC_YAT"/>
</dbReference>
<dbReference type="Proteomes" id="UP000287972">
    <property type="component" value="Unassembled WGS sequence"/>
</dbReference>
<dbReference type="GO" id="GO:0016020">
    <property type="term" value="C:membrane"/>
    <property type="evidence" value="ECO:0007669"/>
    <property type="project" value="UniProtKB-SubCell"/>
</dbReference>
<keyword evidence="2 6" id="KW-0812">Transmembrane</keyword>
<dbReference type="SUPFAM" id="SSF51735">
    <property type="entry name" value="NAD(P)-binding Rossmann-fold domains"/>
    <property type="match status" value="1"/>
</dbReference>
<accession>A0A428QHS6</accession>
<keyword evidence="3 6" id="KW-1133">Transmembrane helix</keyword>
<evidence type="ECO:0000256" key="3">
    <source>
        <dbReference type="ARBA" id="ARBA00022989"/>
    </source>
</evidence>
<dbReference type="Gene3D" id="3.90.25.10">
    <property type="entry name" value="UDP-galactose 4-epimerase, domain 1"/>
    <property type="match status" value="1"/>
</dbReference>
<sequence>MPTSKEPKAIHRIGQKSYHRTQQMNSQSTFAMPDPARSGQRASTSSSQTSLISSNATEDEMEVEVDTQQLAQKAGNTQTASSLIMMAFATGWNYFFKYIIATPTNLTAAGLVIRYWRPDLNVGIWIAVFGTVIIAINFSHLPPTQCLVACANLGPQFLHVSSLGEMEFWMGTAKIIIMTTMIISSLVVALGGGPNHKRSGFQYWNDSDIYCASRSLYGLARDGQARSIFAKTLENGNPAWAVRISSCGVALGFLNATKSAGTVFRYFVSLVTFFSVLNWMAILVSHISFRQGLKAQGISIKDLPYAGFGQPRGSYYALGNQVAHVPGQSPAFLTACTSSERINSNATETSSLDILAGRDDTEPVPAATHPPGTDTLRKGEWTQVFIDSKVDPAKILYKTPETTISGAEYAVTNYDDIEATTKMLESNKVDTVISALTIAGPSAEAQLNLIAAADKSSTVHRFIPSEYASYVPKGDEAALSNPMTLPLLQAVEALDKSSLKYTRIAIGMIMDYLGLPHIPSNLRSFPWAFDFASRRAVVSGTGNELITLTYSKDVSRFVARLVDEDEWPEYSFISGSDVTQNQIVAIAEKVLGNKMTVTYDSLEDLQAGKVTLLFPGGEGYGGMDTTMLMATFGASVAEGDMVLPKGGRLNDKFPEIQPMSVDELITRAWTGK</sequence>
<keyword evidence="9" id="KW-1185">Reference proteome</keyword>
<comment type="caution">
    <text evidence="8">The sequence shown here is derived from an EMBL/GenBank/DDBJ whole genome shotgun (WGS) entry which is preliminary data.</text>
</comment>
<feature type="transmembrane region" description="Helical" evidence="6">
    <location>
        <begin position="263"/>
        <end position="284"/>
    </location>
</feature>
<feature type="region of interest" description="Disordered" evidence="5">
    <location>
        <begin position="1"/>
        <end position="67"/>
    </location>
</feature>
<feature type="transmembrane region" description="Helical" evidence="6">
    <location>
        <begin position="95"/>
        <end position="113"/>
    </location>
</feature>
<evidence type="ECO:0000256" key="2">
    <source>
        <dbReference type="ARBA" id="ARBA00022692"/>
    </source>
</evidence>
<dbReference type="Gene3D" id="1.20.1740.10">
    <property type="entry name" value="Amino acid/polyamine transporter I"/>
    <property type="match status" value="2"/>
</dbReference>
<feature type="domain" description="Amino acid permease/ SLC12A" evidence="7">
    <location>
        <begin position="87"/>
        <end position="207"/>
    </location>
</feature>
<protein>
    <recommendedName>
        <fullName evidence="7">Amino acid permease/ SLC12A domain-containing protein</fullName>
    </recommendedName>
</protein>
<name>A0A428QHS6_9HYPO</name>
<dbReference type="PANTHER" id="PTHR43341:SF9">
    <property type="entry name" value="DICARBOXYLIC AMINO ACID PERMEASE"/>
    <property type="match status" value="1"/>
</dbReference>
<dbReference type="InterPro" id="IPR036291">
    <property type="entry name" value="NAD(P)-bd_dom_sf"/>
</dbReference>
<evidence type="ECO:0000313" key="9">
    <source>
        <dbReference type="Proteomes" id="UP000287972"/>
    </source>
</evidence>